<organism evidence="2 3">
    <name type="scientific">Coptotermes formosanus</name>
    <name type="common">Formosan subterranean termite</name>
    <dbReference type="NCBI Taxonomy" id="36987"/>
    <lineage>
        <taxon>Eukaryota</taxon>
        <taxon>Metazoa</taxon>
        <taxon>Ecdysozoa</taxon>
        <taxon>Arthropoda</taxon>
        <taxon>Hexapoda</taxon>
        <taxon>Insecta</taxon>
        <taxon>Pterygota</taxon>
        <taxon>Neoptera</taxon>
        <taxon>Polyneoptera</taxon>
        <taxon>Dictyoptera</taxon>
        <taxon>Blattodea</taxon>
        <taxon>Blattoidea</taxon>
        <taxon>Termitoidae</taxon>
        <taxon>Rhinotermitidae</taxon>
        <taxon>Coptotermes</taxon>
    </lineage>
</organism>
<keyword evidence="3" id="KW-1185">Reference proteome</keyword>
<evidence type="ECO:0000313" key="3">
    <source>
        <dbReference type="Proteomes" id="UP000502823"/>
    </source>
</evidence>
<evidence type="ECO:0000256" key="1">
    <source>
        <dbReference type="SAM" id="MobiDB-lite"/>
    </source>
</evidence>
<feature type="compositionally biased region" description="Basic and acidic residues" evidence="1">
    <location>
        <begin position="9"/>
        <end position="34"/>
    </location>
</feature>
<gene>
    <name evidence="2" type="ORF">Cfor_05511</name>
</gene>
<name>A0A6L2PP50_COPFO</name>
<comment type="caution">
    <text evidence="2">The sequence shown here is derived from an EMBL/GenBank/DDBJ whole genome shotgun (WGS) entry which is preliminary data.</text>
</comment>
<reference evidence="3" key="1">
    <citation type="submission" date="2020-01" db="EMBL/GenBank/DDBJ databases">
        <title>Draft genome sequence of the Termite Coptotermes fromosanus.</title>
        <authorList>
            <person name="Itakura S."/>
            <person name="Yosikawa Y."/>
            <person name="Umezawa K."/>
        </authorList>
    </citation>
    <scope>NUCLEOTIDE SEQUENCE [LARGE SCALE GENOMIC DNA]</scope>
</reference>
<proteinExistence type="predicted"/>
<accession>A0A6L2PP50</accession>
<evidence type="ECO:0000313" key="2">
    <source>
        <dbReference type="EMBL" id="GFG32952.1"/>
    </source>
</evidence>
<feature type="compositionally biased region" description="Basic residues" evidence="1">
    <location>
        <begin position="35"/>
        <end position="45"/>
    </location>
</feature>
<dbReference type="InParanoid" id="A0A6L2PP50"/>
<dbReference type="EMBL" id="BLKM01000391">
    <property type="protein sequence ID" value="GFG32952.1"/>
    <property type="molecule type" value="Genomic_DNA"/>
</dbReference>
<dbReference type="AlphaFoldDB" id="A0A6L2PP50"/>
<feature type="region of interest" description="Disordered" evidence="1">
    <location>
        <begin position="1"/>
        <end position="85"/>
    </location>
</feature>
<protein>
    <submittedName>
        <fullName evidence="2">Uncharacterized protein</fullName>
    </submittedName>
</protein>
<sequence length="129" mass="14663">MFSLYQSLSRKEDAAKEPQTTGHDRFCTHQDRLPRSYRRRKRSINRRAQSFSEFNSRSPASVKLGLRRQRSASTNEESDIDLSKAQTVSLSGERKLLPGNRFDSIVKLFSCVTLSPNGTCSTHLSGLKR</sequence>
<dbReference type="Proteomes" id="UP000502823">
    <property type="component" value="Unassembled WGS sequence"/>
</dbReference>
<feature type="non-terminal residue" evidence="2">
    <location>
        <position position="129"/>
    </location>
</feature>